<evidence type="ECO:0000313" key="3">
    <source>
        <dbReference type="Proteomes" id="UP000435187"/>
    </source>
</evidence>
<dbReference type="Proteomes" id="UP000435187">
    <property type="component" value="Unassembled WGS sequence"/>
</dbReference>
<evidence type="ECO:0000313" key="2">
    <source>
        <dbReference type="EMBL" id="MRI66139.1"/>
    </source>
</evidence>
<comment type="caution">
    <text evidence="2">The sequence shown here is derived from an EMBL/GenBank/DDBJ whole genome shotgun (WGS) entry which is preliminary data.</text>
</comment>
<dbReference type="AlphaFoldDB" id="A0A6N7R1B3"/>
<evidence type="ECO:0000259" key="1">
    <source>
        <dbReference type="Pfam" id="PF04545"/>
    </source>
</evidence>
<keyword evidence="3" id="KW-1185">Reference proteome</keyword>
<name>A0A6N7R1B3_9BACI</name>
<dbReference type="GO" id="GO:0003700">
    <property type="term" value="F:DNA-binding transcription factor activity"/>
    <property type="evidence" value="ECO:0007669"/>
    <property type="project" value="InterPro"/>
</dbReference>
<protein>
    <recommendedName>
        <fullName evidence="1">RNA polymerase sigma-70 region 4 domain-containing protein</fullName>
    </recommendedName>
</protein>
<dbReference type="Pfam" id="PF04545">
    <property type="entry name" value="Sigma70_r4"/>
    <property type="match status" value="1"/>
</dbReference>
<dbReference type="GO" id="GO:0006352">
    <property type="term" value="P:DNA-templated transcription initiation"/>
    <property type="evidence" value="ECO:0007669"/>
    <property type="project" value="InterPro"/>
</dbReference>
<reference evidence="2 3" key="1">
    <citation type="submission" date="2019-10" db="EMBL/GenBank/DDBJ databases">
        <title>Gracilibacillus salitolerans sp. nov., a moderate halophile isolated from a saline soil in northwest China.</title>
        <authorList>
            <person name="Gan L."/>
        </authorList>
    </citation>
    <scope>NUCLEOTIDE SEQUENCE [LARGE SCALE GENOMIC DNA]</scope>
    <source>
        <strain evidence="2 3">TP2-8</strain>
    </source>
</reference>
<gene>
    <name evidence="2" type="ORF">GH885_07240</name>
</gene>
<dbReference type="InterPro" id="IPR007630">
    <property type="entry name" value="RNA_pol_sigma70_r4"/>
</dbReference>
<dbReference type="RefSeq" id="WP_153834898.1">
    <property type="nucleotide sequence ID" value="NZ_JBHUMW010000096.1"/>
</dbReference>
<dbReference type="EMBL" id="WJEE01000012">
    <property type="protein sequence ID" value="MRI66139.1"/>
    <property type="molecule type" value="Genomic_DNA"/>
</dbReference>
<accession>A0A6N7R1B3</accession>
<feature type="domain" description="RNA polymerase sigma-70 region 4" evidence="1">
    <location>
        <begin position="429"/>
        <end position="454"/>
    </location>
</feature>
<proteinExistence type="predicted"/>
<sequence length="458" mass="54305">MNEALKTVPKSIGLHTKDILKDWTDLWFNENKKTGYIATTYNFKRHLFFGYNDIDKLKEFTENQYKRFISVNAFDVDWANKDFSRSSEYLKQIRNIGIDIDQYKNNYSIDEALDEIQSMILSNIIPEPNLVLKSRGIQLFYSIDKGASPEMDWLVSYITEQLISKLHFLGADYNCKDLSRVMRVPNSINERNNAKIKAEIWNNEAYTLRELQEYCRPLEIFETRRKKKFMSISSTNSDIGIRIMRFYRTNNARISDLRKLIEIRKGNLTNCRNVFIYVLAYHQSLVLNTKADVLRSVMHEIKDVYTTEKKAERMTKSWIEKTVKSAYDDAKEFFQLLSDNAFIMIYRNKDNIKRPYKNSNLIKKLNITEHEQRQLRSIRNSNIAKEQHAKYMREKRLKDGTHKMNREDYEKNRQQKKEVLFNQVVELKGKGYKQKEIAEELSISKGRVSQILKKFNGA</sequence>
<organism evidence="2 3">
    <name type="scientific">Gracilibacillus thailandensis</name>
    <dbReference type="NCBI Taxonomy" id="563735"/>
    <lineage>
        <taxon>Bacteria</taxon>
        <taxon>Bacillati</taxon>
        <taxon>Bacillota</taxon>
        <taxon>Bacilli</taxon>
        <taxon>Bacillales</taxon>
        <taxon>Bacillaceae</taxon>
        <taxon>Gracilibacillus</taxon>
    </lineage>
</organism>